<name>A0A6J4JM89_9SPHI</name>
<protein>
    <submittedName>
        <fullName evidence="2">Uncharacterized protein</fullName>
    </submittedName>
</protein>
<sequence length="521" mass="60272">MMKKCALIAALLLYKSVSFAQVTEFNDISQRDFNGVFAIRDQKENVMGYYTYYEVERENKGMRLYEFAFTDKNLGTVKKYNLSIHKSAEINTVVFNDKYLLISYDDIKNKKIVFTTISTEGQKIGYQEYEVAKRKNVEGDFYPSQGDGFYLVKPNIVKGRTGYILQKYDNNLQEQWTQEVMPEVKSKFQYLSVEDLLVSNDRLIIAQNTGISVAKYRLNIIGHDAKSGSKVFDYETYDGESTPVLNAMRFEDNGDILVSGTYEDKEYINDVNFDGLFILKLSTEGKKQLFTKVSYKEKIQQVLKETSRSNGIGSKEKFFLEDVVHEGGSYYIIGETFKKNYQASNAGGVFKLVQNVKDAVTGKWIGYDNGSAAMTFEIMDYMVVRFDEQGNYQETKPLLKEKYNKISVYAPYNGFGGLRLARTMRHFGWFDYGFTSKNPQDGKNVLVCTDQSDRKPDVYYYELDNQYRKRTINLRHRSKVLLDDDARVSYFRVLRNEGDQVAVVYYQRKIKKASITLESLK</sequence>
<feature type="signal peptide" evidence="1">
    <location>
        <begin position="1"/>
        <end position="20"/>
    </location>
</feature>
<dbReference type="AlphaFoldDB" id="A0A6J4JM89"/>
<proteinExistence type="predicted"/>
<dbReference type="EMBL" id="CADCTQ010000323">
    <property type="protein sequence ID" value="CAA9282160.1"/>
    <property type="molecule type" value="Genomic_DNA"/>
</dbReference>
<keyword evidence="1" id="KW-0732">Signal</keyword>
<evidence type="ECO:0000256" key="1">
    <source>
        <dbReference type="SAM" id="SignalP"/>
    </source>
</evidence>
<evidence type="ECO:0000313" key="2">
    <source>
        <dbReference type="EMBL" id="CAA9282160.1"/>
    </source>
</evidence>
<dbReference type="Pfam" id="PF20559">
    <property type="entry name" value="DUF6770"/>
    <property type="match status" value="1"/>
</dbReference>
<feature type="chain" id="PRO_5027094738" evidence="1">
    <location>
        <begin position="21"/>
        <end position="521"/>
    </location>
</feature>
<gene>
    <name evidence="2" type="ORF">AVDCRST_MAG56-3814</name>
</gene>
<reference evidence="2" key="1">
    <citation type="submission" date="2020-02" db="EMBL/GenBank/DDBJ databases">
        <authorList>
            <person name="Meier V. D."/>
        </authorList>
    </citation>
    <scope>NUCLEOTIDE SEQUENCE</scope>
    <source>
        <strain evidence="2">AVDCRST_MAG56</strain>
    </source>
</reference>
<organism evidence="2">
    <name type="scientific">uncultured Cytophagales bacterium</name>
    <dbReference type="NCBI Taxonomy" id="158755"/>
    <lineage>
        <taxon>Bacteria</taxon>
        <taxon>Pseudomonadati</taxon>
        <taxon>Bacteroidota</taxon>
        <taxon>Sphingobacteriia</taxon>
        <taxon>Sphingobacteriales</taxon>
        <taxon>environmental samples</taxon>
    </lineage>
</organism>
<dbReference type="InterPro" id="IPR046661">
    <property type="entry name" value="DUF6770"/>
</dbReference>
<accession>A0A6J4JM89</accession>